<proteinExistence type="predicted"/>
<accession>A0A0A8YXZ9</accession>
<evidence type="ECO:0000259" key="1">
    <source>
        <dbReference type="Pfam" id="PF13976"/>
    </source>
</evidence>
<dbReference type="EMBL" id="GBRH01267602">
    <property type="protein sequence ID" value="JAD30293.1"/>
    <property type="molecule type" value="Transcribed_RNA"/>
</dbReference>
<dbReference type="InterPro" id="IPR025724">
    <property type="entry name" value="GAG-pre-integrase_dom"/>
</dbReference>
<dbReference type="Pfam" id="PF13976">
    <property type="entry name" value="gag_pre-integrs"/>
    <property type="match status" value="1"/>
</dbReference>
<protein>
    <recommendedName>
        <fullName evidence="1">GAG-pre-integrase domain-containing protein</fullName>
    </recommendedName>
</protein>
<dbReference type="AlphaFoldDB" id="A0A0A8YXZ9"/>
<reference evidence="2" key="1">
    <citation type="submission" date="2014-09" db="EMBL/GenBank/DDBJ databases">
        <authorList>
            <person name="Magalhaes I.L.F."/>
            <person name="Oliveira U."/>
            <person name="Santos F.R."/>
            <person name="Vidigal T.H.D.A."/>
            <person name="Brescovit A.D."/>
            <person name="Santos A.J."/>
        </authorList>
    </citation>
    <scope>NUCLEOTIDE SEQUENCE</scope>
    <source>
        <tissue evidence="2">Shoot tissue taken approximately 20 cm above the soil surface</tissue>
    </source>
</reference>
<dbReference type="InterPro" id="IPR039537">
    <property type="entry name" value="Retrotran_Ty1/copia-like"/>
</dbReference>
<organism evidence="2">
    <name type="scientific">Arundo donax</name>
    <name type="common">Giant reed</name>
    <name type="synonym">Donax arundinaceus</name>
    <dbReference type="NCBI Taxonomy" id="35708"/>
    <lineage>
        <taxon>Eukaryota</taxon>
        <taxon>Viridiplantae</taxon>
        <taxon>Streptophyta</taxon>
        <taxon>Embryophyta</taxon>
        <taxon>Tracheophyta</taxon>
        <taxon>Spermatophyta</taxon>
        <taxon>Magnoliopsida</taxon>
        <taxon>Liliopsida</taxon>
        <taxon>Poales</taxon>
        <taxon>Poaceae</taxon>
        <taxon>PACMAD clade</taxon>
        <taxon>Arundinoideae</taxon>
        <taxon>Arundineae</taxon>
        <taxon>Arundo</taxon>
    </lineage>
</organism>
<dbReference type="Gene3D" id="3.30.420.10">
    <property type="entry name" value="Ribonuclease H-like superfamily/Ribonuclease H"/>
    <property type="match status" value="1"/>
</dbReference>
<dbReference type="PANTHER" id="PTHR42648:SF27">
    <property type="entry name" value="RNA-DIRECTED DNA POLYMERASE"/>
    <property type="match status" value="1"/>
</dbReference>
<name>A0A0A8YXZ9_ARUDO</name>
<sequence length="228" mass="26380">MRVGNRAKVAVLAVDTYHLSLPSGLVLELNNCYCILALSKNIISSSCLEEIDGYEIIIKNKCCSIYYNDMLYAYCPLVNGLYILDLEDKFVYNINAKRLRANNLNPTFIWHCRLDHINEKRIEKLHKDDLLSSFNFESFDTCKSCLFGKMTKAPFTGQSERASELLRLVHTDVCGPMNSIARGGFQYLITFTDDFSRYGYIYLMRHKSEPFEKFKKFQNEVQNQLGKN</sequence>
<evidence type="ECO:0000313" key="2">
    <source>
        <dbReference type="EMBL" id="JAD30293.1"/>
    </source>
</evidence>
<dbReference type="GO" id="GO:0003676">
    <property type="term" value="F:nucleic acid binding"/>
    <property type="evidence" value="ECO:0007669"/>
    <property type="project" value="InterPro"/>
</dbReference>
<reference evidence="2" key="2">
    <citation type="journal article" date="2015" name="Data Brief">
        <title>Shoot transcriptome of the giant reed, Arundo donax.</title>
        <authorList>
            <person name="Barrero R.A."/>
            <person name="Guerrero F.D."/>
            <person name="Moolhuijzen P."/>
            <person name="Goolsby J.A."/>
            <person name="Tidwell J."/>
            <person name="Bellgard S.E."/>
            <person name="Bellgard M.I."/>
        </authorList>
    </citation>
    <scope>NUCLEOTIDE SEQUENCE</scope>
    <source>
        <tissue evidence="2">Shoot tissue taken approximately 20 cm above the soil surface</tissue>
    </source>
</reference>
<dbReference type="InterPro" id="IPR036397">
    <property type="entry name" value="RNaseH_sf"/>
</dbReference>
<dbReference type="InterPro" id="IPR012337">
    <property type="entry name" value="RNaseH-like_sf"/>
</dbReference>
<dbReference type="SUPFAM" id="SSF53098">
    <property type="entry name" value="Ribonuclease H-like"/>
    <property type="match status" value="1"/>
</dbReference>
<feature type="domain" description="GAG-pre-integrase" evidence="1">
    <location>
        <begin position="80"/>
        <end position="150"/>
    </location>
</feature>
<dbReference type="PANTHER" id="PTHR42648">
    <property type="entry name" value="TRANSPOSASE, PUTATIVE-RELATED"/>
    <property type="match status" value="1"/>
</dbReference>